<sequence length="125" mass="15229">MIYYAIVSKSGYTRIEPSSYLNYYWNWWLGGGGGNYAYYPKFNDASNNLQIHIIDEEECIRDGSRIVFKDYDENTLDYYYLTVWDGGNWDGYLYLWNKTYNLRETFRVRLNTQPERNWKNDLIYR</sequence>
<reference evidence="1 2" key="1">
    <citation type="submission" date="2013-05" db="EMBL/GenBank/DDBJ databases">
        <authorList>
            <person name="Harkins D.M."/>
            <person name="Durkin A.S."/>
            <person name="Brinkac L.M."/>
            <person name="Haft D.H."/>
            <person name="Selengut J.D."/>
            <person name="Sanka R."/>
            <person name="DePew J."/>
            <person name="Purushe J."/>
            <person name="Hartskeerl R.A."/>
            <person name="Ahmed A."/>
            <person name="van der Linden H."/>
            <person name="Goris M.G.A."/>
            <person name="Vinetz J.M."/>
            <person name="Sutton G.G."/>
            <person name="Nierman W.C."/>
            <person name="Fouts D.E."/>
        </authorList>
    </citation>
    <scope>NUCLEOTIDE SEQUENCE [LARGE SCALE GENOMIC DNA]</scope>
    <source>
        <strain evidence="1 2">CZ214</strain>
    </source>
</reference>
<name>T0GT51_9LEPT</name>
<comment type="caution">
    <text evidence="1">The sequence shown here is derived from an EMBL/GenBank/DDBJ whole genome shotgun (WGS) entry which is preliminary data.</text>
</comment>
<dbReference type="AlphaFoldDB" id="T0GT51"/>
<protein>
    <recommendedName>
        <fullName evidence="3">Sphingomyelinase C domain protein</fullName>
    </recommendedName>
</protein>
<evidence type="ECO:0000313" key="1">
    <source>
        <dbReference type="EMBL" id="EQA70561.1"/>
    </source>
</evidence>
<dbReference type="EMBL" id="AKWY02000026">
    <property type="protein sequence ID" value="EQA70561.1"/>
    <property type="molecule type" value="Genomic_DNA"/>
</dbReference>
<organism evidence="1 2">
    <name type="scientific">Leptospira noguchii serovar Panama str. CZ214</name>
    <dbReference type="NCBI Taxonomy" id="1001595"/>
    <lineage>
        <taxon>Bacteria</taxon>
        <taxon>Pseudomonadati</taxon>
        <taxon>Spirochaetota</taxon>
        <taxon>Spirochaetia</taxon>
        <taxon>Leptospirales</taxon>
        <taxon>Leptospiraceae</taxon>
        <taxon>Leptospira</taxon>
    </lineage>
</organism>
<proteinExistence type="predicted"/>
<accession>T0GT51</accession>
<dbReference type="Proteomes" id="UP000015442">
    <property type="component" value="Unassembled WGS sequence"/>
</dbReference>
<evidence type="ECO:0000313" key="2">
    <source>
        <dbReference type="Proteomes" id="UP000015442"/>
    </source>
</evidence>
<gene>
    <name evidence="1" type="ORF">LEP1GSC059_4653</name>
</gene>
<evidence type="ECO:0008006" key="3">
    <source>
        <dbReference type="Google" id="ProtNLM"/>
    </source>
</evidence>